<organism evidence="2 3">
    <name type="scientific">Daphnia pulex</name>
    <name type="common">Water flea</name>
    <dbReference type="NCBI Taxonomy" id="6669"/>
    <lineage>
        <taxon>Eukaryota</taxon>
        <taxon>Metazoa</taxon>
        <taxon>Ecdysozoa</taxon>
        <taxon>Arthropoda</taxon>
        <taxon>Crustacea</taxon>
        <taxon>Branchiopoda</taxon>
        <taxon>Diplostraca</taxon>
        <taxon>Cladocera</taxon>
        <taxon>Anomopoda</taxon>
        <taxon>Daphniidae</taxon>
        <taxon>Daphnia</taxon>
    </lineage>
</organism>
<sequence>MAPMSSSFKLTPVDGRPDFLLNAAISPLTEGAVMETAGASLMVSEVCAVATIFALQAEALRTRAIECIQSPIDPVQQMACEKCFKNKRHRTVKTKRAKSAKWKQKRLNTNLLNSLSPSQTKSAQPSGEVDENDRVTVISRTPSISTLVIWYTATSLAQEVNLSEEGNSNNQETQGEDNQDNPKNWIW</sequence>
<dbReference type="KEGG" id="dpx:DAPPUDRAFT_113747"/>
<feature type="region of interest" description="Disordered" evidence="1">
    <location>
        <begin position="165"/>
        <end position="187"/>
    </location>
</feature>
<protein>
    <submittedName>
        <fullName evidence="2">Uncharacterized protein</fullName>
    </submittedName>
</protein>
<gene>
    <name evidence="2" type="ORF">DAPPUDRAFT_113747</name>
</gene>
<dbReference type="HOGENOM" id="CLU_1449086_0_0_1"/>
<dbReference type="Proteomes" id="UP000000305">
    <property type="component" value="Unassembled WGS sequence"/>
</dbReference>
<feature type="region of interest" description="Disordered" evidence="1">
    <location>
        <begin position="113"/>
        <end position="134"/>
    </location>
</feature>
<reference evidence="2 3" key="1">
    <citation type="journal article" date="2011" name="Science">
        <title>The ecoresponsive genome of Daphnia pulex.</title>
        <authorList>
            <person name="Colbourne J.K."/>
            <person name="Pfrender M.E."/>
            <person name="Gilbert D."/>
            <person name="Thomas W.K."/>
            <person name="Tucker A."/>
            <person name="Oakley T.H."/>
            <person name="Tokishita S."/>
            <person name="Aerts A."/>
            <person name="Arnold G.J."/>
            <person name="Basu M.K."/>
            <person name="Bauer D.J."/>
            <person name="Caceres C.E."/>
            <person name="Carmel L."/>
            <person name="Casola C."/>
            <person name="Choi J.H."/>
            <person name="Detter J.C."/>
            <person name="Dong Q."/>
            <person name="Dusheyko S."/>
            <person name="Eads B.D."/>
            <person name="Frohlich T."/>
            <person name="Geiler-Samerotte K.A."/>
            <person name="Gerlach D."/>
            <person name="Hatcher P."/>
            <person name="Jogdeo S."/>
            <person name="Krijgsveld J."/>
            <person name="Kriventseva E.V."/>
            <person name="Kultz D."/>
            <person name="Laforsch C."/>
            <person name="Lindquist E."/>
            <person name="Lopez J."/>
            <person name="Manak J.R."/>
            <person name="Muller J."/>
            <person name="Pangilinan J."/>
            <person name="Patwardhan R.P."/>
            <person name="Pitluck S."/>
            <person name="Pritham E.J."/>
            <person name="Rechtsteiner A."/>
            <person name="Rho M."/>
            <person name="Rogozin I.B."/>
            <person name="Sakarya O."/>
            <person name="Salamov A."/>
            <person name="Schaack S."/>
            <person name="Shapiro H."/>
            <person name="Shiga Y."/>
            <person name="Skalitzky C."/>
            <person name="Smith Z."/>
            <person name="Souvorov A."/>
            <person name="Sung W."/>
            <person name="Tang Z."/>
            <person name="Tsuchiya D."/>
            <person name="Tu H."/>
            <person name="Vos H."/>
            <person name="Wang M."/>
            <person name="Wolf Y.I."/>
            <person name="Yamagata H."/>
            <person name="Yamada T."/>
            <person name="Ye Y."/>
            <person name="Shaw J.R."/>
            <person name="Andrews J."/>
            <person name="Crease T.J."/>
            <person name="Tang H."/>
            <person name="Lucas S.M."/>
            <person name="Robertson H.M."/>
            <person name="Bork P."/>
            <person name="Koonin E.V."/>
            <person name="Zdobnov E.M."/>
            <person name="Grigoriev I.V."/>
            <person name="Lynch M."/>
            <person name="Boore J.L."/>
        </authorList>
    </citation>
    <scope>NUCLEOTIDE SEQUENCE [LARGE SCALE GENOMIC DNA]</scope>
</reference>
<dbReference type="AlphaFoldDB" id="E9HFY5"/>
<evidence type="ECO:0000313" key="3">
    <source>
        <dbReference type="Proteomes" id="UP000000305"/>
    </source>
</evidence>
<name>E9HFY5_DAPPU</name>
<keyword evidence="3" id="KW-1185">Reference proteome</keyword>
<dbReference type="InParanoid" id="E9HFY5"/>
<evidence type="ECO:0000256" key="1">
    <source>
        <dbReference type="SAM" id="MobiDB-lite"/>
    </source>
</evidence>
<dbReference type="EMBL" id="GL732638">
    <property type="protein sequence ID" value="EFX69297.1"/>
    <property type="molecule type" value="Genomic_DNA"/>
</dbReference>
<evidence type="ECO:0000313" key="2">
    <source>
        <dbReference type="EMBL" id="EFX69297.1"/>
    </source>
</evidence>
<proteinExistence type="predicted"/>
<accession>E9HFY5</accession>